<feature type="region of interest" description="Disordered" evidence="1">
    <location>
        <begin position="240"/>
        <end position="263"/>
    </location>
</feature>
<dbReference type="InterPro" id="IPR001304">
    <property type="entry name" value="C-type_lectin-like"/>
</dbReference>
<dbReference type="Pfam" id="PF00059">
    <property type="entry name" value="Lectin_C"/>
    <property type="match status" value="1"/>
</dbReference>
<dbReference type="PANTHER" id="PTHR22803">
    <property type="entry name" value="MANNOSE, PHOSPHOLIPASE, LECTIN RECEPTOR RELATED"/>
    <property type="match status" value="1"/>
</dbReference>
<dbReference type="InterPro" id="IPR016186">
    <property type="entry name" value="C-type_lectin-like/link_sf"/>
</dbReference>
<reference evidence="3 4" key="1">
    <citation type="journal article" date="2018" name="Gigascience">
        <title>Genomes of trombidid mites reveal novel predicted allergens and laterally-transferred genes associated with secondary metabolism.</title>
        <authorList>
            <person name="Dong X."/>
            <person name="Chaisiri K."/>
            <person name="Xia D."/>
            <person name="Armstrong S.D."/>
            <person name="Fang Y."/>
            <person name="Donnelly M.J."/>
            <person name="Kadowaki T."/>
            <person name="McGarry J.W."/>
            <person name="Darby A.C."/>
            <person name="Makepeace B.L."/>
        </authorList>
    </citation>
    <scope>NUCLEOTIDE SEQUENCE [LARGE SCALE GENOMIC DNA]</scope>
    <source>
        <strain evidence="3">UoL-WK</strain>
    </source>
</reference>
<dbReference type="STRING" id="1965070.A0A3S3NV40"/>
<evidence type="ECO:0000313" key="3">
    <source>
        <dbReference type="EMBL" id="RWS06609.1"/>
    </source>
</evidence>
<evidence type="ECO:0000313" key="4">
    <source>
        <dbReference type="Proteomes" id="UP000285301"/>
    </source>
</evidence>
<dbReference type="SUPFAM" id="SSF56436">
    <property type="entry name" value="C-type lectin-like"/>
    <property type="match status" value="1"/>
</dbReference>
<dbReference type="EMBL" id="NCKU01003993">
    <property type="protein sequence ID" value="RWS06609.1"/>
    <property type="molecule type" value="Genomic_DNA"/>
</dbReference>
<keyword evidence="3" id="KW-0675">Receptor</keyword>
<feature type="domain" description="C-type lectin" evidence="2">
    <location>
        <begin position="50"/>
        <end position="172"/>
    </location>
</feature>
<protein>
    <submittedName>
        <fullName evidence="3">Macrophage mannose receptor 1-like protein</fullName>
    </submittedName>
</protein>
<comment type="caution">
    <text evidence="3">The sequence shown here is derived from an EMBL/GenBank/DDBJ whole genome shotgun (WGS) entry which is preliminary data.</text>
</comment>
<evidence type="ECO:0000259" key="2">
    <source>
        <dbReference type="PROSITE" id="PS50041"/>
    </source>
</evidence>
<dbReference type="AlphaFoldDB" id="A0A3S3NV40"/>
<evidence type="ECO:0000256" key="1">
    <source>
        <dbReference type="SAM" id="MobiDB-lite"/>
    </source>
</evidence>
<dbReference type="InterPro" id="IPR050111">
    <property type="entry name" value="C-type_lectin/snaclec_domain"/>
</dbReference>
<dbReference type="SMART" id="SM00034">
    <property type="entry name" value="CLECT"/>
    <property type="match status" value="1"/>
</dbReference>
<dbReference type="Gene3D" id="3.10.100.10">
    <property type="entry name" value="Mannose-Binding Protein A, subunit A"/>
    <property type="match status" value="1"/>
</dbReference>
<dbReference type="PROSITE" id="PS50041">
    <property type="entry name" value="C_TYPE_LECTIN_2"/>
    <property type="match status" value="1"/>
</dbReference>
<organism evidence="3 4">
    <name type="scientific">Dinothrombium tinctorium</name>
    <dbReference type="NCBI Taxonomy" id="1965070"/>
    <lineage>
        <taxon>Eukaryota</taxon>
        <taxon>Metazoa</taxon>
        <taxon>Ecdysozoa</taxon>
        <taxon>Arthropoda</taxon>
        <taxon>Chelicerata</taxon>
        <taxon>Arachnida</taxon>
        <taxon>Acari</taxon>
        <taxon>Acariformes</taxon>
        <taxon>Trombidiformes</taxon>
        <taxon>Prostigmata</taxon>
        <taxon>Anystina</taxon>
        <taxon>Parasitengona</taxon>
        <taxon>Trombidioidea</taxon>
        <taxon>Trombidiidae</taxon>
        <taxon>Dinothrombium</taxon>
    </lineage>
</organism>
<gene>
    <name evidence="3" type="ORF">B4U79_16195</name>
</gene>
<dbReference type="OrthoDB" id="6428734at2759"/>
<name>A0A3S3NV40_9ACAR</name>
<keyword evidence="4" id="KW-1185">Reference proteome</keyword>
<dbReference type="InterPro" id="IPR016187">
    <property type="entry name" value="CTDL_fold"/>
</dbReference>
<dbReference type="Proteomes" id="UP000285301">
    <property type="component" value="Unassembled WGS sequence"/>
</dbReference>
<feature type="compositionally biased region" description="Low complexity" evidence="1">
    <location>
        <begin position="240"/>
        <end position="256"/>
    </location>
</feature>
<dbReference type="CDD" id="cd00037">
    <property type="entry name" value="CLECT"/>
    <property type="match status" value="1"/>
</dbReference>
<proteinExistence type="predicted"/>
<sequence>MQNKCRDKRKIANILDIVYLNLMRLNCSLANVEGDGENLLQECPNGWHKFKNKCFQLFNLEVVAEEAFNSCKAHQAQLATIHSREEEAFLENLIEPKKSYRIGLFPTTYKPNSVVWIDGTPVDYINWIPGVDPNKLSTNCVWIALSKGKWNPPEVSRWHDDECTMKMHYICEQKLGVQRKFKIEKFPENNLIEVLMVNQVNLMDEMHQFKNKIKSYYSNENYCKYESGQTIDFDPQEQLYHQQEQRQPQTGQQTQTGPLYLRN</sequence>
<accession>A0A3S3NV40</accession>